<proteinExistence type="inferred from homology"/>
<keyword evidence="16" id="KW-1185">Reference proteome</keyword>
<dbReference type="InterPro" id="IPR043130">
    <property type="entry name" value="CDP-OH_PTrfase_TM_dom"/>
</dbReference>
<name>A0A940MU47_9PROT</name>
<evidence type="ECO:0000256" key="6">
    <source>
        <dbReference type="ARBA" id="ARBA00022692"/>
    </source>
</evidence>
<feature type="transmembrane region" description="Helical" evidence="14">
    <location>
        <begin position="264"/>
        <end position="283"/>
    </location>
</feature>
<evidence type="ECO:0000256" key="10">
    <source>
        <dbReference type="ARBA" id="ARBA00023209"/>
    </source>
</evidence>
<accession>A0A940MU47</accession>
<evidence type="ECO:0000256" key="12">
    <source>
        <dbReference type="RuleBase" id="RU003750"/>
    </source>
</evidence>
<gene>
    <name evidence="15" type="ORF">J5Y10_00660</name>
</gene>
<organism evidence="15 16">
    <name type="scientific">Roseomonas indoligenes</name>
    <dbReference type="NCBI Taxonomy" id="2820811"/>
    <lineage>
        <taxon>Bacteria</taxon>
        <taxon>Pseudomonadati</taxon>
        <taxon>Pseudomonadota</taxon>
        <taxon>Alphaproteobacteria</taxon>
        <taxon>Acetobacterales</taxon>
        <taxon>Roseomonadaceae</taxon>
        <taxon>Roseomonas</taxon>
    </lineage>
</organism>
<keyword evidence="11" id="KW-1208">Phospholipid metabolism</keyword>
<dbReference type="Proteomes" id="UP000677537">
    <property type="component" value="Unassembled WGS sequence"/>
</dbReference>
<evidence type="ECO:0000256" key="3">
    <source>
        <dbReference type="ARBA" id="ARBA00010441"/>
    </source>
</evidence>
<comment type="subcellular location">
    <subcellularLocation>
        <location evidence="1">Membrane</location>
        <topology evidence="1">Multi-pass membrane protein</topology>
    </subcellularLocation>
</comment>
<dbReference type="GO" id="GO:0016020">
    <property type="term" value="C:membrane"/>
    <property type="evidence" value="ECO:0007669"/>
    <property type="project" value="UniProtKB-SubCell"/>
</dbReference>
<dbReference type="AlphaFoldDB" id="A0A940MU47"/>
<dbReference type="InterPro" id="IPR050324">
    <property type="entry name" value="CDP-alcohol_PTase-I"/>
</dbReference>
<dbReference type="GO" id="GO:0016780">
    <property type="term" value="F:phosphotransferase activity, for other substituted phosphate groups"/>
    <property type="evidence" value="ECO:0007669"/>
    <property type="project" value="InterPro"/>
</dbReference>
<sequence length="292" mass="30453">MPGRISGPSTNGWRCGAACSPSPPSAAWRSWPSPRRARSCGSGFVALRPRRRRNWRRAGSPWRPPSRPCRGCLARPPVPSGGSALPEGPDPAPSTRAGTVRPEPDSQPAPAGESALFTLPNIITLARLFAVPAVVWLVIQHRLDIAFLVFVGAGISDALDGWLARIRNARSFIGAVLDPVADKALLVSVYVTLAIVGVLPDWLAILVVFRDVLIVGGLLLLALMGLRPAIKPLLVSKLNTALQIALAGAALFLAGFGLDGGPLLPSLIGCVTGTTIASGAAYVRGAARSLPA</sequence>
<keyword evidence="4" id="KW-0444">Lipid biosynthesis</keyword>
<keyword evidence="6 14" id="KW-0812">Transmembrane</keyword>
<feature type="transmembrane region" description="Helical" evidence="14">
    <location>
        <begin position="238"/>
        <end position="258"/>
    </location>
</feature>
<dbReference type="InterPro" id="IPR000462">
    <property type="entry name" value="CDP-OH_P_trans"/>
</dbReference>
<keyword evidence="10" id="KW-0594">Phospholipid biosynthesis</keyword>
<comment type="pathway">
    <text evidence="2">Lipid metabolism.</text>
</comment>
<comment type="similarity">
    <text evidence="3 12">Belongs to the CDP-alcohol phosphatidyltransferase class-I family.</text>
</comment>
<keyword evidence="9 14" id="KW-0472">Membrane</keyword>
<feature type="transmembrane region" description="Helical" evidence="14">
    <location>
        <begin position="175"/>
        <end position="196"/>
    </location>
</feature>
<evidence type="ECO:0000256" key="7">
    <source>
        <dbReference type="ARBA" id="ARBA00022989"/>
    </source>
</evidence>
<evidence type="ECO:0000313" key="16">
    <source>
        <dbReference type="Proteomes" id="UP000677537"/>
    </source>
</evidence>
<evidence type="ECO:0000313" key="15">
    <source>
        <dbReference type="EMBL" id="MBP0491282.1"/>
    </source>
</evidence>
<evidence type="ECO:0000256" key="4">
    <source>
        <dbReference type="ARBA" id="ARBA00022516"/>
    </source>
</evidence>
<keyword evidence="5 12" id="KW-0808">Transferase</keyword>
<evidence type="ECO:0000256" key="13">
    <source>
        <dbReference type="SAM" id="MobiDB-lite"/>
    </source>
</evidence>
<feature type="compositionally biased region" description="Low complexity" evidence="13">
    <location>
        <begin position="17"/>
        <end position="34"/>
    </location>
</feature>
<dbReference type="PANTHER" id="PTHR14269:SF62">
    <property type="entry name" value="CDP-DIACYLGLYCEROL--GLYCEROL-3-PHOSPHATE 3-PHOSPHATIDYLTRANSFERASE 1, CHLOROPLASTIC"/>
    <property type="match status" value="1"/>
</dbReference>
<evidence type="ECO:0000256" key="1">
    <source>
        <dbReference type="ARBA" id="ARBA00004141"/>
    </source>
</evidence>
<protein>
    <submittedName>
        <fullName evidence="15">CDP-alcohol phosphatidyltransferase family protein</fullName>
    </submittedName>
</protein>
<evidence type="ECO:0000256" key="14">
    <source>
        <dbReference type="SAM" id="Phobius"/>
    </source>
</evidence>
<dbReference type="PROSITE" id="PS00379">
    <property type="entry name" value="CDP_ALCOHOL_P_TRANSF"/>
    <property type="match status" value="1"/>
</dbReference>
<evidence type="ECO:0000256" key="9">
    <source>
        <dbReference type="ARBA" id="ARBA00023136"/>
    </source>
</evidence>
<feature type="transmembrane region" description="Helical" evidence="14">
    <location>
        <begin position="116"/>
        <end position="139"/>
    </location>
</feature>
<keyword evidence="8" id="KW-0443">Lipid metabolism</keyword>
<dbReference type="PANTHER" id="PTHR14269">
    <property type="entry name" value="CDP-DIACYLGLYCEROL--GLYCEROL-3-PHOSPHATE 3-PHOSPHATIDYLTRANSFERASE-RELATED"/>
    <property type="match status" value="1"/>
</dbReference>
<evidence type="ECO:0000256" key="5">
    <source>
        <dbReference type="ARBA" id="ARBA00022679"/>
    </source>
</evidence>
<dbReference type="Gene3D" id="1.20.120.1760">
    <property type="match status" value="1"/>
</dbReference>
<dbReference type="Pfam" id="PF01066">
    <property type="entry name" value="CDP-OH_P_transf"/>
    <property type="match status" value="1"/>
</dbReference>
<evidence type="ECO:0000256" key="11">
    <source>
        <dbReference type="ARBA" id="ARBA00023264"/>
    </source>
</evidence>
<keyword evidence="7 14" id="KW-1133">Transmembrane helix</keyword>
<comment type="caution">
    <text evidence="15">The sequence shown here is derived from an EMBL/GenBank/DDBJ whole genome shotgun (WGS) entry which is preliminary data.</text>
</comment>
<feature type="transmembrane region" description="Helical" evidence="14">
    <location>
        <begin position="145"/>
        <end position="163"/>
    </location>
</feature>
<dbReference type="EMBL" id="JAGIZA010000001">
    <property type="protein sequence ID" value="MBP0491282.1"/>
    <property type="molecule type" value="Genomic_DNA"/>
</dbReference>
<feature type="transmembrane region" description="Helical" evidence="14">
    <location>
        <begin position="202"/>
        <end position="226"/>
    </location>
</feature>
<dbReference type="InterPro" id="IPR048254">
    <property type="entry name" value="CDP_ALCOHOL_P_TRANSF_CS"/>
</dbReference>
<evidence type="ECO:0000256" key="2">
    <source>
        <dbReference type="ARBA" id="ARBA00005189"/>
    </source>
</evidence>
<reference evidence="15" key="1">
    <citation type="submission" date="2021-03" db="EMBL/GenBank/DDBJ databases">
        <authorList>
            <person name="So Y."/>
        </authorList>
    </citation>
    <scope>NUCLEOTIDE SEQUENCE</scope>
    <source>
        <strain evidence="15">SG15</strain>
    </source>
</reference>
<dbReference type="GO" id="GO:0046474">
    <property type="term" value="P:glycerophospholipid biosynthetic process"/>
    <property type="evidence" value="ECO:0007669"/>
    <property type="project" value="TreeGrafter"/>
</dbReference>
<evidence type="ECO:0000256" key="8">
    <source>
        <dbReference type="ARBA" id="ARBA00023098"/>
    </source>
</evidence>
<feature type="region of interest" description="Disordered" evidence="13">
    <location>
        <begin position="1"/>
        <end position="111"/>
    </location>
</feature>